<accession>A0ACC1DBJ3</accession>
<dbReference type="EMBL" id="CM034391">
    <property type="protein sequence ID" value="KAJ0181308.1"/>
    <property type="molecule type" value="Genomic_DNA"/>
</dbReference>
<keyword evidence="2" id="KW-1185">Reference proteome</keyword>
<sequence length="815" mass="89830">MYSLLRTIDGKSYKAYVKEKEEAKQIYQEAVSQGISAAHVSAKARDSNHFTVAVNVESLSSVTFNLTYEELLTLQDGVYTHGINMFPGSLVPNYTITVRIVETEKITVLRVPEVRTGNEIDATETDAQNSKAVIIRGHDDREATITFKPDLDEQTRLMHVYAVKTNVSESNTNHLSLDGDNKAEGVLGQFVVQYDVERNNDGNVLVNDGYFVHFFAPKNLPVLNKYVIFVLDTSGSMSGRKIEQLKEAMFKILSDLNPGDYFSIVEFASSVTVHDLKEADQEPPKRHYYYYDDYSKAPTLVDPSQATPDNIAKAKEIIRRFEAVGGTNIDGALDCAVRLNNKRFRKSQPEEVSTNTTEAVPTAATDELTTESTSTTTVAATPSSLDSEKVKVLEPIIIFLTDGDATVGETNPQRITAHLAEKNSGPNKAIVFVLEFGEDADYKLLRKIALRHQGFSRRIYEGADAALQLTNFYRQVSSPLMANVKFSYPADQVKIGTVTKDEYRTFFAGSEVVVAGQLADAVTELTPTLSGFCGVDNDGTARKKYEKKTKVPVPLKKQGYLPLERLWAYLTIKQLLDQKDADDVDIAVDKEHTPEKKALNLALKYEFVTPLTSLVVVKPNTTSAVNAESVDNKKSSYDSYMTGGVPLSSQLFSGPAYPSSFAGGGFAPLSAPISLSQTPMSLSFQAEAFEESETLVDDYDVKDFYPTTTPPPVRGIYHLEKFPWADSILDLSQDALVLQLNETVTLKLTRDTNVPKSSSGDADCTNAVQGGAGLCVYLTRCESAQNITEDDYKSNYCLVDQTYAGVCCPKKDIDL</sequence>
<organism evidence="1 2">
    <name type="scientific">Dendrolimus kikuchii</name>
    <dbReference type="NCBI Taxonomy" id="765133"/>
    <lineage>
        <taxon>Eukaryota</taxon>
        <taxon>Metazoa</taxon>
        <taxon>Ecdysozoa</taxon>
        <taxon>Arthropoda</taxon>
        <taxon>Hexapoda</taxon>
        <taxon>Insecta</taxon>
        <taxon>Pterygota</taxon>
        <taxon>Neoptera</taxon>
        <taxon>Endopterygota</taxon>
        <taxon>Lepidoptera</taxon>
        <taxon>Glossata</taxon>
        <taxon>Ditrysia</taxon>
        <taxon>Bombycoidea</taxon>
        <taxon>Lasiocampidae</taxon>
        <taxon>Dendrolimus</taxon>
    </lineage>
</organism>
<protein>
    <submittedName>
        <fullName evidence="1">Uncharacterized protein</fullName>
    </submittedName>
</protein>
<comment type="caution">
    <text evidence="1">The sequence shown here is derived from an EMBL/GenBank/DDBJ whole genome shotgun (WGS) entry which is preliminary data.</text>
</comment>
<name>A0ACC1DBJ3_9NEOP</name>
<dbReference type="Proteomes" id="UP000824533">
    <property type="component" value="Linkage Group LG05"/>
</dbReference>
<reference evidence="1 2" key="1">
    <citation type="journal article" date="2021" name="Front. Genet.">
        <title>Chromosome-Level Genome Assembly Reveals Significant Gene Expansion in the Toll and IMD Signaling Pathways of Dendrolimus kikuchii.</title>
        <authorList>
            <person name="Zhou J."/>
            <person name="Wu P."/>
            <person name="Xiong Z."/>
            <person name="Liu N."/>
            <person name="Zhao N."/>
            <person name="Ji M."/>
            <person name="Qiu Y."/>
            <person name="Yang B."/>
        </authorList>
    </citation>
    <scope>NUCLEOTIDE SEQUENCE [LARGE SCALE GENOMIC DNA]</scope>
    <source>
        <strain evidence="1">Ann1</strain>
    </source>
</reference>
<gene>
    <name evidence="1" type="ORF">K1T71_003393</name>
</gene>
<proteinExistence type="predicted"/>
<evidence type="ECO:0000313" key="2">
    <source>
        <dbReference type="Proteomes" id="UP000824533"/>
    </source>
</evidence>
<evidence type="ECO:0000313" key="1">
    <source>
        <dbReference type="EMBL" id="KAJ0181308.1"/>
    </source>
</evidence>